<organism evidence="2 3">
    <name type="scientific">Malus domestica</name>
    <name type="common">Apple</name>
    <name type="synonym">Pyrus malus</name>
    <dbReference type="NCBI Taxonomy" id="3750"/>
    <lineage>
        <taxon>Eukaryota</taxon>
        <taxon>Viridiplantae</taxon>
        <taxon>Streptophyta</taxon>
        <taxon>Embryophyta</taxon>
        <taxon>Tracheophyta</taxon>
        <taxon>Spermatophyta</taxon>
        <taxon>Magnoliopsida</taxon>
        <taxon>eudicotyledons</taxon>
        <taxon>Gunneridae</taxon>
        <taxon>Pentapetalae</taxon>
        <taxon>rosids</taxon>
        <taxon>fabids</taxon>
        <taxon>Rosales</taxon>
        <taxon>Rosaceae</taxon>
        <taxon>Amygdaloideae</taxon>
        <taxon>Maleae</taxon>
        <taxon>Malus</taxon>
    </lineage>
</organism>
<evidence type="ECO:0000256" key="1">
    <source>
        <dbReference type="SAM" id="MobiDB-lite"/>
    </source>
</evidence>
<gene>
    <name evidence="2" type="ORF">DVH24_034314</name>
</gene>
<reference evidence="2 3" key="1">
    <citation type="submission" date="2018-10" db="EMBL/GenBank/DDBJ databases">
        <title>A high-quality apple genome assembly.</title>
        <authorList>
            <person name="Hu J."/>
        </authorList>
    </citation>
    <scope>NUCLEOTIDE SEQUENCE [LARGE SCALE GENOMIC DNA]</scope>
    <source>
        <strain evidence="3">cv. HFTH1</strain>
        <tissue evidence="2">Young leaf</tissue>
    </source>
</reference>
<evidence type="ECO:0000313" key="3">
    <source>
        <dbReference type="Proteomes" id="UP000290289"/>
    </source>
</evidence>
<proteinExistence type="predicted"/>
<name>A0A498IZ79_MALDO</name>
<feature type="compositionally biased region" description="Polar residues" evidence="1">
    <location>
        <begin position="1"/>
        <end position="13"/>
    </location>
</feature>
<sequence>MRPFGSSLTSGSIGTPKLSEFAREQSHDGSKTVRASPKGVDLVSLICIFSSLPSTRPFRSLLASGSIGTPKLSEFAQ</sequence>
<accession>A0A498IZ79</accession>
<protein>
    <submittedName>
        <fullName evidence="2">Uncharacterized protein</fullName>
    </submittedName>
</protein>
<evidence type="ECO:0000313" key="2">
    <source>
        <dbReference type="EMBL" id="RXH87414.1"/>
    </source>
</evidence>
<comment type="caution">
    <text evidence="2">The sequence shown here is derived from an EMBL/GenBank/DDBJ whole genome shotgun (WGS) entry which is preliminary data.</text>
</comment>
<feature type="compositionally biased region" description="Basic and acidic residues" evidence="1">
    <location>
        <begin position="20"/>
        <end position="31"/>
    </location>
</feature>
<keyword evidence="3" id="KW-1185">Reference proteome</keyword>
<dbReference type="EMBL" id="RDQH01000336">
    <property type="protein sequence ID" value="RXH87414.1"/>
    <property type="molecule type" value="Genomic_DNA"/>
</dbReference>
<dbReference type="Proteomes" id="UP000290289">
    <property type="component" value="Chromosome 10"/>
</dbReference>
<dbReference type="AlphaFoldDB" id="A0A498IZ79"/>
<feature type="region of interest" description="Disordered" evidence="1">
    <location>
        <begin position="1"/>
        <end position="35"/>
    </location>
</feature>